<dbReference type="Proteomes" id="UP000830671">
    <property type="component" value="Chromosome 2"/>
</dbReference>
<gene>
    <name evidence="1" type="ORF">CLUP02_03148</name>
</gene>
<dbReference type="EMBL" id="CP019474">
    <property type="protein sequence ID" value="UQC77677.1"/>
    <property type="molecule type" value="Genomic_DNA"/>
</dbReference>
<dbReference type="RefSeq" id="XP_049139316.1">
    <property type="nucleotide sequence ID" value="XM_049282173.1"/>
</dbReference>
<protein>
    <submittedName>
        <fullName evidence="1">Uncharacterized protein</fullName>
    </submittedName>
</protein>
<dbReference type="KEGG" id="clup:CLUP02_03148"/>
<proteinExistence type="predicted"/>
<accession>A0A9Q8WCG1</accession>
<dbReference type="GeneID" id="73337183"/>
<sequence length="568" mass="62899">MNSECSRIRPTKLLLLKSLFPFLPFRPVRFLLCRPHLDITRSYNTPAPTSIFLPHHKSTERKSCQLDPSSAQSKCLRVSVPSSTDKVVRPNPVLASPGAPRMQSFNIKTSLTHSALSHLFGGGNVPMPEIASELQQPPGHSMPVGLSTRTVISGKARASWPTMAPLPYTRDYELVNGLFQSSTPTTVLPPASLVHNPEFKMQNPAPPIIPFGTVYEISGNCCCPLETNESCSSRGDPSCGVESYRAYGPSHMWRSLVASVRSDSPRRHRETNNDSPHWVTSATIIIRFDVILTSCPSCTVQRHISLPMFLNKVCSFLTRTRISFPWAVPNQAFAKLLGEHDEEFLQFARDALALRWRSRPHLACEHDTCNDTKAVWQAIILRKRTIRDMHRSSVLPDQSLSKYQRQPAHPCLASSVDLNLVNFPAAVFQESCEAQQVSEDWAPVLGKDSVGRHLQYSNHDTQDLDLRMPISDKVPTLAWPCTNAANRRHAARAPRDHHRVTEAMTVLCTRLIIAGGGVALFGITSATASTASDCTIGLPCPKCLSKRLPAEAFIEEQVSLALLAKKQL</sequence>
<evidence type="ECO:0000313" key="1">
    <source>
        <dbReference type="EMBL" id="UQC77677.1"/>
    </source>
</evidence>
<evidence type="ECO:0000313" key="2">
    <source>
        <dbReference type="Proteomes" id="UP000830671"/>
    </source>
</evidence>
<name>A0A9Q8WCG1_9PEZI</name>
<dbReference type="AlphaFoldDB" id="A0A9Q8WCG1"/>
<reference evidence="1" key="1">
    <citation type="journal article" date="2021" name="Mol. Plant Microbe Interact.">
        <title>Complete Genome Sequence of the Plant-Pathogenic Fungus Colletotrichum lupini.</title>
        <authorList>
            <person name="Baroncelli R."/>
            <person name="Pensec F."/>
            <person name="Da Lio D."/>
            <person name="Boufleur T."/>
            <person name="Vicente I."/>
            <person name="Sarrocco S."/>
            <person name="Picot A."/>
            <person name="Baraldi E."/>
            <person name="Sukno S."/>
            <person name="Thon M."/>
            <person name="Le Floch G."/>
        </authorList>
    </citation>
    <scope>NUCLEOTIDE SEQUENCE</scope>
    <source>
        <strain evidence="1">IMI 504893</strain>
    </source>
</reference>
<organism evidence="1 2">
    <name type="scientific">Colletotrichum lupini</name>
    <dbReference type="NCBI Taxonomy" id="145971"/>
    <lineage>
        <taxon>Eukaryota</taxon>
        <taxon>Fungi</taxon>
        <taxon>Dikarya</taxon>
        <taxon>Ascomycota</taxon>
        <taxon>Pezizomycotina</taxon>
        <taxon>Sordariomycetes</taxon>
        <taxon>Hypocreomycetidae</taxon>
        <taxon>Glomerellales</taxon>
        <taxon>Glomerellaceae</taxon>
        <taxon>Colletotrichum</taxon>
        <taxon>Colletotrichum acutatum species complex</taxon>
    </lineage>
</organism>
<keyword evidence="2" id="KW-1185">Reference proteome</keyword>